<keyword evidence="12" id="KW-1185">Reference proteome</keyword>
<evidence type="ECO:0000313" key="11">
    <source>
        <dbReference type="EMBL" id="OYQ36666.1"/>
    </source>
</evidence>
<dbReference type="OrthoDB" id="272739at2"/>
<comment type="similarity">
    <text evidence="3 9">Belongs to the ATPase epsilon chain family.</text>
</comment>
<keyword evidence="8 9" id="KW-0139">CF(1)</keyword>
<proteinExistence type="inferred from homology"/>
<comment type="caution">
    <text evidence="11">The sequence shown here is derived from an EMBL/GenBank/DDBJ whole genome shotgun (WGS) entry which is preliminary data.</text>
</comment>
<reference evidence="11 12" key="1">
    <citation type="submission" date="2017-07" db="EMBL/GenBank/DDBJ databases">
        <title>Niveispirillum cyanobacteriorum sp. nov., isolated from cyanobacterial aggregates in a eutrophic lake.</title>
        <authorList>
            <person name="Cai H."/>
        </authorList>
    </citation>
    <scope>NUCLEOTIDE SEQUENCE [LARGE SCALE GENOMIC DNA]</scope>
    <source>
        <strain evidence="12">TH1-14</strain>
    </source>
</reference>
<dbReference type="InterPro" id="IPR036771">
    <property type="entry name" value="ATPsynth_dsu/esu_N"/>
</dbReference>
<dbReference type="InterPro" id="IPR001469">
    <property type="entry name" value="ATP_synth_F1_dsu/esu"/>
</dbReference>
<evidence type="ECO:0000256" key="1">
    <source>
        <dbReference type="ARBA" id="ARBA00003543"/>
    </source>
</evidence>
<comment type="subunit">
    <text evidence="9">F-type ATPases have 2 components, CF(1) - the catalytic core - and CF(0) - the membrane proton channel. CF(1) has five subunits: alpha(3), beta(3), gamma(1), delta(1), epsilon(1). CF(0) has three main subunits: a, b and c.</text>
</comment>
<organism evidence="11 12">
    <name type="scientific">Niveispirillum lacus</name>
    <dbReference type="NCBI Taxonomy" id="1981099"/>
    <lineage>
        <taxon>Bacteria</taxon>
        <taxon>Pseudomonadati</taxon>
        <taxon>Pseudomonadota</taxon>
        <taxon>Alphaproteobacteria</taxon>
        <taxon>Rhodospirillales</taxon>
        <taxon>Azospirillaceae</taxon>
        <taxon>Niveispirillum</taxon>
    </lineage>
</organism>
<evidence type="ECO:0000313" key="12">
    <source>
        <dbReference type="Proteomes" id="UP000216998"/>
    </source>
</evidence>
<evidence type="ECO:0000256" key="7">
    <source>
        <dbReference type="ARBA" id="ARBA00023136"/>
    </source>
</evidence>
<evidence type="ECO:0000256" key="4">
    <source>
        <dbReference type="ARBA" id="ARBA00022448"/>
    </source>
</evidence>
<dbReference type="InterPro" id="IPR020546">
    <property type="entry name" value="ATP_synth_F1_dsu/esu_N"/>
</dbReference>
<dbReference type="GO" id="GO:0046933">
    <property type="term" value="F:proton-transporting ATP synthase activity, rotational mechanism"/>
    <property type="evidence" value="ECO:0007669"/>
    <property type="project" value="UniProtKB-UniRule"/>
</dbReference>
<keyword evidence="5 9" id="KW-0375">Hydrogen ion transport</keyword>
<dbReference type="EMBL" id="NOXU01000021">
    <property type="protein sequence ID" value="OYQ36666.1"/>
    <property type="molecule type" value="Genomic_DNA"/>
</dbReference>
<dbReference type="GO" id="GO:0005524">
    <property type="term" value="F:ATP binding"/>
    <property type="evidence" value="ECO:0007669"/>
    <property type="project" value="UniProtKB-UniRule"/>
</dbReference>
<evidence type="ECO:0000256" key="9">
    <source>
        <dbReference type="HAMAP-Rule" id="MF_00530"/>
    </source>
</evidence>
<comment type="subcellular location">
    <subcellularLocation>
        <location evidence="9">Cell membrane</location>
        <topology evidence="9">Peripheral membrane protein</topology>
    </subcellularLocation>
    <subcellularLocation>
        <location evidence="2">Endomembrane system</location>
        <topology evidence="2">Peripheral membrane protein</topology>
    </subcellularLocation>
</comment>
<keyword evidence="4 9" id="KW-0813">Transport</keyword>
<dbReference type="Gene3D" id="2.60.15.10">
    <property type="entry name" value="F0F1 ATP synthase delta/epsilon subunit, N-terminal"/>
    <property type="match status" value="1"/>
</dbReference>
<dbReference type="CDD" id="cd12152">
    <property type="entry name" value="F1-ATPase_delta"/>
    <property type="match status" value="1"/>
</dbReference>
<sequence>MRGNPEWRYRWMGRILALHDRHIGRCPCPRDAGGGNMRLRLLAPLATIIDRSDIAEVQAHDASGAFGIRSGHAPFLTRLPPSVLTLRTDHGLVLYAAMAGGLLRVDREGVLITSADAAVGSELAPLAARVAAAQQEKQHRQREGDAQERTLHAALLHHLLDSVSGERMGEA</sequence>
<dbReference type="HAMAP" id="MF_00530">
    <property type="entry name" value="ATP_synth_epsil_bac"/>
    <property type="match status" value="1"/>
</dbReference>
<comment type="function">
    <text evidence="1 9">Produces ATP from ADP in the presence of a proton gradient across the membrane.</text>
</comment>
<dbReference type="Proteomes" id="UP000216998">
    <property type="component" value="Unassembled WGS sequence"/>
</dbReference>
<dbReference type="AlphaFoldDB" id="A0A255Z5E0"/>
<evidence type="ECO:0000256" key="6">
    <source>
        <dbReference type="ARBA" id="ARBA00023065"/>
    </source>
</evidence>
<evidence type="ECO:0000256" key="5">
    <source>
        <dbReference type="ARBA" id="ARBA00022781"/>
    </source>
</evidence>
<gene>
    <name evidence="9" type="primary">atpC</name>
    <name evidence="11" type="ORF">CHU95_03640</name>
</gene>
<evidence type="ECO:0000259" key="10">
    <source>
        <dbReference type="Pfam" id="PF02823"/>
    </source>
</evidence>
<keyword evidence="6 9" id="KW-0406">Ion transport</keyword>
<evidence type="ECO:0000256" key="8">
    <source>
        <dbReference type="ARBA" id="ARBA00023196"/>
    </source>
</evidence>
<keyword evidence="7 9" id="KW-0472">Membrane</keyword>
<name>A0A255Z5E0_9PROT</name>
<evidence type="ECO:0000256" key="3">
    <source>
        <dbReference type="ARBA" id="ARBA00005712"/>
    </source>
</evidence>
<feature type="domain" description="ATP synthase F1 complex delta/epsilon subunit N-terminal" evidence="10">
    <location>
        <begin position="37"/>
        <end position="114"/>
    </location>
</feature>
<accession>A0A255Z5E0</accession>
<dbReference type="GO" id="GO:0005886">
    <property type="term" value="C:plasma membrane"/>
    <property type="evidence" value="ECO:0007669"/>
    <property type="project" value="UniProtKB-SubCell"/>
</dbReference>
<dbReference type="Pfam" id="PF02823">
    <property type="entry name" value="ATP-synt_DE_N"/>
    <property type="match status" value="1"/>
</dbReference>
<dbReference type="GO" id="GO:0045259">
    <property type="term" value="C:proton-transporting ATP synthase complex"/>
    <property type="evidence" value="ECO:0007669"/>
    <property type="project" value="UniProtKB-KW"/>
</dbReference>
<keyword evidence="9" id="KW-0066">ATP synthesis</keyword>
<keyword evidence="9" id="KW-1003">Cell membrane</keyword>
<dbReference type="GO" id="GO:0012505">
    <property type="term" value="C:endomembrane system"/>
    <property type="evidence" value="ECO:0007669"/>
    <property type="project" value="UniProtKB-SubCell"/>
</dbReference>
<dbReference type="SUPFAM" id="SSF51344">
    <property type="entry name" value="Epsilon subunit of F1F0-ATP synthase N-terminal domain"/>
    <property type="match status" value="1"/>
</dbReference>
<evidence type="ECO:0000256" key="2">
    <source>
        <dbReference type="ARBA" id="ARBA00004184"/>
    </source>
</evidence>
<protein>
    <recommendedName>
        <fullName evidence="9">ATP synthase epsilon chain</fullName>
    </recommendedName>
    <alternativeName>
        <fullName evidence="9">ATP synthase F1 sector epsilon subunit</fullName>
    </alternativeName>
    <alternativeName>
        <fullName evidence="9">F-ATPase epsilon subunit</fullName>
    </alternativeName>
</protein>